<feature type="transmembrane region" description="Helical" evidence="1">
    <location>
        <begin position="105"/>
        <end position="127"/>
    </location>
</feature>
<sequence length="129" mass="15263">MRVVLDRSKNKNVYRNKKIWKVVKTALILKMEPAKQPAVLINRPEFQVHVQIRVVMVFSDIYSGSYLAEIILYKQKPSSPRGEWFLHLSSRMDESSKNNILGLRIFFYLMLFYSVGVVCSLFENFFFLY</sequence>
<proteinExistence type="predicted"/>
<organism evidence="2 3">
    <name type="scientific">Pyxicephalus adspersus</name>
    <name type="common">African bullfrog</name>
    <dbReference type="NCBI Taxonomy" id="30357"/>
    <lineage>
        <taxon>Eukaryota</taxon>
        <taxon>Metazoa</taxon>
        <taxon>Chordata</taxon>
        <taxon>Craniata</taxon>
        <taxon>Vertebrata</taxon>
        <taxon>Euteleostomi</taxon>
        <taxon>Amphibia</taxon>
        <taxon>Batrachia</taxon>
        <taxon>Anura</taxon>
        <taxon>Neobatrachia</taxon>
        <taxon>Ranoidea</taxon>
        <taxon>Pyxicephalidae</taxon>
        <taxon>Pyxicephalinae</taxon>
        <taxon>Pyxicephalus</taxon>
    </lineage>
</organism>
<name>A0AAV2ZRK1_PYXAD</name>
<keyword evidence="1" id="KW-0472">Membrane</keyword>
<evidence type="ECO:0000256" key="1">
    <source>
        <dbReference type="SAM" id="Phobius"/>
    </source>
</evidence>
<comment type="caution">
    <text evidence="2">The sequence shown here is derived from an EMBL/GenBank/DDBJ whole genome shotgun (WGS) entry which is preliminary data.</text>
</comment>
<dbReference type="EMBL" id="DYDO01000010">
    <property type="protein sequence ID" value="DBA17179.1"/>
    <property type="molecule type" value="Genomic_DNA"/>
</dbReference>
<protein>
    <submittedName>
        <fullName evidence="2">Uncharacterized protein</fullName>
    </submittedName>
</protein>
<dbReference type="Proteomes" id="UP001181693">
    <property type="component" value="Unassembled WGS sequence"/>
</dbReference>
<keyword evidence="3" id="KW-1185">Reference proteome</keyword>
<evidence type="ECO:0000313" key="2">
    <source>
        <dbReference type="EMBL" id="DBA17179.1"/>
    </source>
</evidence>
<accession>A0AAV2ZRK1</accession>
<dbReference type="AlphaFoldDB" id="A0AAV2ZRK1"/>
<keyword evidence="1" id="KW-1133">Transmembrane helix</keyword>
<evidence type="ECO:0000313" key="3">
    <source>
        <dbReference type="Proteomes" id="UP001181693"/>
    </source>
</evidence>
<reference evidence="2" key="1">
    <citation type="thesis" date="2020" institute="ProQuest LLC" country="789 East Eisenhower Parkway, Ann Arbor, MI, USA">
        <title>Comparative Genomics and Chromosome Evolution.</title>
        <authorList>
            <person name="Mudd A.B."/>
        </authorList>
    </citation>
    <scope>NUCLEOTIDE SEQUENCE</scope>
    <source>
        <strain evidence="2">1538</strain>
        <tissue evidence="2">Blood</tissue>
    </source>
</reference>
<keyword evidence="1" id="KW-0812">Transmembrane</keyword>
<gene>
    <name evidence="2" type="ORF">GDO54_002662</name>
</gene>